<accession>A0A8X6L579</accession>
<dbReference type="Proteomes" id="UP000887116">
    <property type="component" value="Unassembled WGS sequence"/>
</dbReference>
<sequence>MDSSRPKVFKSKIPVKVPVKSRIQLSIPITERETIEKEGKEKSHIQSTTVKKRIHSIKVQQTVNSNNKYNCTSKAASCSSSNYCRRSEVKTEFKKHVVPVETKKSKQFNSTTFKTKTYDSSKTSIKETKKQNDLSVKNGNKREVKQNRTNLTKKKITQSNLQKNDFHMFESEKLSKNSNHISQQNIIFEADERFRHHILSGKELTPSMLNSCNSKKLSSTYERPSLYTKLKAPANSLQEVLKSIENRDFAAEGRATELKKVGYSSPLKVRNSLYEQCAFVGDPFQEAFKNLAELRLKQKLKYTKKVTFNLSATDSPSEIEPEGENHKRGNNKERNSLYKQRLYVGDPLQEALNSLAELRIKQQHKDKKKVTFNLPATDSLHTTVSDDEKYNKKNSKSRLTDIDKKSYGTDSPSIPEFPGENFLSEQYENPSIEEILSTPAVSSSDDLSKKVYENCLFRNIEENKSEFCTDMLNVTSPISCSHIVPNTTDNTLKSGSSLKGHNNFRGLGVLGSEIRRSFMKPSNPLFNTFRTSELRSSLYSIRSEQPRQIIFSKLCTPKPISFNPDSKLTEDISPAFFSRRTSNILSHAPINTPLVLKSLANSDLDNCEFSSICKKLDFSDSPKTSHKEDEGSRKENTQTFYLQSILTQQKILDQLAHQECNILMHETQFPSNNRSHLQNPVARILLEGDEMHFVPVMTI</sequence>
<protein>
    <submittedName>
        <fullName evidence="2">Uncharacterized protein</fullName>
    </submittedName>
</protein>
<organism evidence="2 3">
    <name type="scientific">Trichonephila clavata</name>
    <name type="common">Joro spider</name>
    <name type="synonym">Nephila clavata</name>
    <dbReference type="NCBI Taxonomy" id="2740835"/>
    <lineage>
        <taxon>Eukaryota</taxon>
        <taxon>Metazoa</taxon>
        <taxon>Ecdysozoa</taxon>
        <taxon>Arthropoda</taxon>
        <taxon>Chelicerata</taxon>
        <taxon>Arachnida</taxon>
        <taxon>Araneae</taxon>
        <taxon>Araneomorphae</taxon>
        <taxon>Entelegynae</taxon>
        <taxon>Araneoidea</taxon>
        <taxon>Nephilidae</taxon>
        <taxon>Trichonephila</taxon>
    </lineage>
</organism>
<feature type="compositionally biased region" description="Basic and acidic residues" evidence="1">
    <location>
        <begin position="323"/>
        <end position="336"/>
    </location>
</feature>
<gene>
    <name evidence="2" type="primary">AVEN_23710_1</name>
    <name evidence="2" type="ORF">TNCT_571071</name>
</gene>
<evidence type="ECO:0000256" key="1">
    <source>
        <dbReference type="SAM" id="MobiDB-lite"/>
    </source>
</evidence>
<feature type="region of interest" description="Disordered" evidence="1">
    <location>
        <begin position="313"/>
        <end position="336"/>
    </location>
</feature>
<evidence type="ECO:0000313" key="3">
    <source>
        <dbReference type="Proteomes" id="UP000887116"/>
    </source>
</evidence>
<evidence type="ECO:0000313" key="2">
    <source>
        <dbReference type="EMBL" id="GFQ95821.1"/>
    </source>
</evidence>
<keyword evidence="3" id="KW-1185">Reference proteome</keyword>
<name>A0A8X6L579_TRICU</name>
<dbReference type="OrthoDB" id="6430699at2759"/>
<reference evidence="2" key="1">
    <citation type="submission" date="2020-07" db="EMBL/GenBank/DDBJ databases">
        <title>Multicomponent nature underlies the extraordinary mechanical properties of spider dragline silk.</title>
        <authorList>
            <person name="Kono N."/>
            <person name="Nakamura H."/>
            <person name="Mori M."/>
            <person name="Yoshida Y."/>
            <person name="Ohtoshi R."/>
            <person name="Malay A.D."/>
            <person name="Moran D.A.P."/>
            <person name="Tomita M."/>
            <person name="Numata K."/>
            <person name="Arakawa K."/>
        </authorList>
    </citation>
    <scope>NUCLEOTIDE SEQUENCE</scope>
</reference>
<comment type="caution">
    <text evidence="2">The sequence shown here is derived from an EMBL/GenBank/DDBJ whole genome shotgun (WGS) entry which is preliminary data.</text>
</comment>
<dbReference type="EMBL" id="BMAO01024508">
    <property type="protein sequence ID" value="GFQ95821.1"/>
    <property type="molecule type" value="Genomic_DNA"/>
</dbReference>
<proteinExistence type="predicted"/>
<dbReference type="AlphaFoldDB" id="A0A8X6L579"/>